<protein>
    <submittedName>
        <fullName evidence="2">Uncharacterized protein</fullName>
    </submittedName>
</protein>
<evidence type="ECO:0000313" key="3">
    <source>
        <dbReference type="Proteomes" id="UP000693970"/>
    </source>
</evidence>
<keyword evidence="3" id="KW-1185">Reference proteome</keyword>
<reference evidence="2" key="1">
    <citation type="journal article" date="2021" name="Sci. Rep.">
        <title>Diploid genomic architecture of Nitzschia inconspicua, an elite biomass production diatom.</title>
        <authorList>
            <person name="Oliver A."/>
            <person name="Podell S."/>
            <person name="Pinowska A."/>
            <person name="Traller J.C."/>
            <person name="Smith S.R."/>
            <person name="McClure R."/>
            <person name="Beliaev A."/>
            <person name="Bohutskyi P."/>
            <person name="Hill E.A."/>
            <person name="Rabines A."/>
            <person name="Zheng H."/>
            <person name="Allen L.Z."/>
            <person name="Kuo A."/>
            <person name="Grigoriev I.V."/>
            <person name="Allen A.E."/>
            <person name="Hazlebeck D."/>
            <person name="Allen E.E."/>
        </authorList>
    </citation>
    <scope>NUCLEOTIDE SEQUENCE</scope>
    <source>
        <strain evidence="2">Hildebrandi</strain>
    </source>
</reference>
<proteinExistence type="predicted"/>
<comment type="caution">
    <text evidence="2">The sequence shown here is derived from an EMBL/GenBank/DDBJ whole genome shotgun (WGS) entry which is preliminary data.</text>
</comment>
<feature type="compositionally biased region" description="Low complexity" evidence="1">
    <location>
        <begin position="53"/>
        <end position="65"/>
    </location>
</feature>
<feature type="region of interest" description="Disordered" evidence="1">
    <location>
        <begin position="52"/>
        <end position="158"/>
    </location>
</feature>
<evidence type="ECO:0000256" key="1">
    <source>
        <dbReference type="SAM" id="MobiDB-lite"/>
    </source>
</evidence>
<gene>
    <name evidence="2" type="ORF">IV203_008847</name>
</gene>
<evidence type="ECO:0000313" key="2">
    <source>
        <dbReference type="EMBL" id="KAG7352799.1"/>
    </source>
</evidence>
<dbReference type="AlphaFoldDB" id="A0A9K3PPU3"/>
<dbReference type="EMBL" id="JAGRRH010000017">
    <property type="protein sequence ID" value="KAG7352799.1"/>
    <property type="molecule type" value="Genomic_DNA"/>
</dbReference>
<name>A0A9K3PPU3_9STRA</name>
<organism evidence="2 3">
    <name type="scientific">Nitzschia inconspicua</name>
    <dbReference type="NCBI Taxonomy" id="303405"/>
    <lineage>
        <taxon>Eukaryota</taxon>
        <taxon>Sar</taxon>
        <taxon>Stramenopiles</taxon>
        <taxon>Ochrophyta</taxon>
        <taxon>Bacillariophyta</taxon>
        <taxon>Bacillariophyceae</taxon>
        <taxon>Bacillariophycidae</taxon>
        <taxon>Bacillariales</taxon>
        <taxon>Bacillariaceae</taxon>
        <taxon>Nitzschia</taxon>
    </lineage>
</organism>
<sequence length="217" mass="22837">MIGKDCLGSYLVDGIFPLSIGPSVPHSPAPDDRFETIEFEIIHCSEALVHTPSSSSNISNQRPSNASNTHAPSCEGACSTNDSLTDHPSEPPTFFLSHLSSKKPSSIPSAVQSESPSATPTTSLSFHPTSFPTVTPSVLPTAAPSLQPSSTPSNNTVLPAVSRLDFTLKPSSLRTRTPLDPSIGPPSWSLSSSGARNDIISNGLGMIFLLSLWLCLL</sequence>
<accession>A0A9K3PPU3</accession>
<reference evidence="2" key="2">
    <citation type="submission" date="2021-04" db="EMBL/GenBank/DDBJ databases">
        <authorList>
            <person name="Podell S."/>
        </authorList>
    </citation>
    <scope>NUCLEOTIDE SEQUENCE</scope>
    <source>
        <strain evidence="2">Hildebrandi</strain>
    </source>
</reference>
<feature type="compositionally biased region" description="Polar residues" evidence="1">
    <location>
        <begin position="98"/>
        <end position="157"/>
    </location>
</feature>
<dbReference type="Proteomes" id="UP000693970">
    <property type="component" value="Unassembled WGS sequence"/>
</dbReference>